<evidence type="ECO:0000256" key="5">
    <source>
        <dbReference type="ARBA" id="ARBA00022741"/>
    </source>
</evidence>
<feature type="compositionally biased region" description="Basic and acidic residues" evidence="7">
    <location>
        <begin position="167"/>
        <end position="177"/>
    </location>
</feature>
<evidence type="ECO:0000259" key="8">
    <source>
        <dbReference type="PROSITE" id="PS50188"/>
    </source>
</evidence>
<keyword evidence="11" id="KW-1185">Reference proteome</keyword>
<dbReference type="SUPFAM" id="SSF49899">
    <property type="entry name" value="Concanavalin A-like lectins/glucanases"/>
    <property type="match status" value="1"/>
</dbReference>
<dbReference type="InterPro" id="IPR001870">
    <property type="entry name" value="B30.2/SPRY"/>
</dbReference>
<dbReference type="Gene3D" id="1.10.533.10">
    <property type="entry name" value="Death Domain, Fas"/>
    <property type="match status" value="1"/>
</dbReference>
<dbReference type="InterPro" id="IPR006574">
    <property type="entry name" value="PRY"/>
</dbReference>
<dbReference type="GO" id="GO:0005737">
    <property type="term" value="C:cytoplasm"/>
    <property type="evidence" value="ECO:0007669"/>
    <property type="project" value="UniProtKB-SubCell"/>
</dbReference>
<dbReference type="EMBL" id="JAGEUA010000007">
    <property type="protein sequence ID" value="KAL0970620.1"/>
    <property type="molecule type" value="Genomic_DNA"/>
</dbReference>
<feature type="region of interest" description="Disordered" evidence="7">
    <location>
        <begin position="1"/>
        <end position="152"/>
    </location>
</feature>
<dbReference type="InterPro" id="IPR001611">
    <property type="entry name" value="Leu-rich_rpt"/>
</dbReference>
<comment type="subcellular location">
    <subcellularLocation>
        <location evidence="1">Cytoplasm</location>
    </subcellularLocation>
</comment>
<dbReference type="GO" id="GO:0005524">
    <property type="term" value="F:ATP binding"/>
    <property type="evidence" value="ECO:0007669"/>
    <property type="project" value="UniProtKB-KW"/>
</dbReference>
<organism evidence="10 11">
    <name type="scientific">Umbra pygmaea</name>
    <name type="common">Eastern mudminnow</name>
    <dbReference type="NCBI Taxonomy" id="75934"/>
    <lineage>
        <taxon>Eukaryota</taxon>
        <taxon>Metazoa</taxon>
        <taxon>Chordata</taxon>
        <taxon>Craniata</taxon>
        <taxon>Vertebrata</taxon>
        <taxon>Euteleostomi</taxon>
        <taxon>Actinopterygii</taxon>
        <taxon>Neopterygii</taxon>
        <taxon>Teleostei</taxon>
        <taxon>Protacanthopterygii</taxon>
        <taxon>Esociformes</taxon>
        <taxon>Umbridae</taxon>
        <taxon>Umbra</taxon>
    </lineage>
</organism>
<dbReference type="Pfam" id="PF17776">
    <property type="entry name" value="NLRC4_HD2"/>
    <property type="match status" value="1"/>
</dbReference>
<dbReference type="Gene3D" id="2.60.120.920">
    <property type="match status" value="1"/>
</dbReference>
<dbReference type="InterPro" id="IPR041267">
    <property type="entry name" value="NLRP_HD2"/>
</dbReference>
<dbReference type="InterPro" id="IPR032675">
    <property type="entry name" value="LRR_dom_sf"/>
</dbReference>
<evidence type="ECO:0000256" key="4">
    <source>
        <dbReference type="ARBA" id="ARBA00022737"/>
    </source>
</evidence>
<dbReference type="InterPro" id="IPR011029">
    <property type="entry name" value="DEATH-like_dom_sf"/>
</dbReference>
<dbReference type="Pfam" id="PF13516">
    <property type="entry name" value="LRR_6"/>
    <property type="match status" value="2"/>
</dbReference>
<evidence type="ECO:0000259" key="9">
    <source>
        <dbReference type="PROSITE" id="PS50837"/>
    </source>
</evidence>
<dbReference type="SMART" id="SM01288">
    <property type="entry name" value="FISNA"/>
    <property type="match status" value="1"/>
</dbReference>
<comment type="caution">
    <text evidence="10">The sequence shown here is derived from an EMBL/GenBank/DDBJ whole genome shotgun (WGS) entry which is preliminary data.</text>
</comment>
<dbReference type="Pfam" id="PF13765">
    <property type="entry name" value="PRY"/>
    <property type="match status" value="1"/>
</dbReference>
<dbReference type="Gene3D" id="3.40.50.300">
    <property type="entry name" value="P-loop containing nucleotide triphosphate hydrolases"/>
    <property type="match status" value="1"/>
</dbReference>
<dbReference type="InterPro" id="IPR027417">
    <property type="entry name" value="P-loop_NTPase"/>
</dbReference>
<evidence type="ECO:0000256" key="6">
    <source>
        <dbReference type="ARBA" id="ARBA00022840"/>
    </source>
</evidence>
<gene>
    <name evidence="10" type="ORF">UPYG_G00244510</name>
</gene>
<dbReference type="AlphaFoldDB" id="A0ABD0WG24"/>
<dbReference type="CDD" id="cd16040">
    <property type="entry name" value="SPRY_PRY_SNTX"/>
    <property type="match status" value="1"/>
</dbReference>
<dbReference type="InterPro" id="IPR051261">
    <property type="entry name" value="NLR"/>
</dbReference>
<evidence type="ECO:0000256" key="1">
    <source>
        <dbReference type="ARBA" id="ARBA00004496"/>
    </source>
</evidence>
<dbReference type="SMART" id="SM00589">
    <property type="entry name" value="PRY"/>
    <property type="match status" value="1"/>
</dbReference>
<dbReference type="PANTHER" id="PTHR24106">
    <property type="entry name" value="NACHT, LRR AND CARD DOMAINS-CONTAINING"/>
    <property type="match status" value="1"/>
</dbReference>
<keyword evidence="6" id="KW-0067">ATP-binding</keyword>
<dbReference type="FunFam" id="3.40.50.300:FF:001524">
    <property type="entry name" value="Si:dkey-126g1.7"/>
    <property type="match status" value="1"/>
</dbReference>
<dbReference type="Pfam" id="PF14484">
    <property type="entry name" value="FISNA"/>
    <property type="match status" value="1"/>
</dbReference>
<keyword evidence="3" id="KW-0433">Leucine-rich repeat</keyword>
<dbReference type="SUPFAM" id="SSF52540">
    <property type="entry name" value="P-loop containing nucleoside triphosphate hydrolases"/>
    <property type="match status" value="1"/>
</dbReference>
<feature type="domain" description="B30.2/SPRY" evidence="8">
    <location>
        <begin position="1001"/>
        <end position="1200"/>
    </location>
</feature>
<keyword evidence="4" id="KW-0677">Repeat</keyword>
<proteinExistence type="predicted"/>
<protein>
    <submittedName>
        <fullName evidence="10">Uncharacterized protein</fullName>
    </submittedName>
</protein>
<dbReference type="Pfam" id="PF17779">
    <property type="entry name" value="WHD_NOD2"/>
    <property type="match status" value="1"/>
</dbReference>
<dbReference type="Pfam" id="PF00622">
    <property type="entry name" value="SPRY"/>
    <property type="match status" value="1"/>
</dbReference>
<dbReference type="InterPro" id="IPR003879">
    <property type="entry name" value="Butyrophylin_SPRY"/>
</dbReference>
<dbReference type="PRINTS" id="PR01407">
    <property type="entry name" value="BUTYPHLNCDUF"/>
</dbReference>
<evidence type="ECO:0000313" key="11">
    <source>
        <dbReference type="Proteomes" id="UP001557470"/>
    </source>
</evidence>
<feature type="compositionally biased region" description="Basic and acidic residues" evidence="7">
    <location>
        <begin position="1"/>
        <end position="117"/>
    </location>
</feature>
<dbReference type="InterPro" id="IPR013320">
    <property type="entry name" value="ConA-like_dom_sf"/>
</dbReference>
<dbReference type="SUPFAM" id="SSF52047">
    <property type="entry name" value="RNI-like"/>
    <property type="match status" value="1"/>
</dbReference>
<feature type="domain" description="NACHT" evidence="9">
    <location>
        <begin position="362"/>
        <end position="493"/>
    </location>
</feature>
<reference evidence="10 11" key="1">
    <citation type="submission" date="2024-06" db="EMBL/GenBank/DDBJ databases">
        <authorList>
            <person name="Pan Q."/>
            <person name="Wen M."/>
            <person name="Jouanno E."/>
            <person name="Zahm M."/>
            <person name="Klopp C."/>
            <person name="Cabau C."/>
            <person name="Louis A."/>
            <person name="Berthelot C."/>
            <person name="Parey E."/>
            <person name="Roest Crollius H."/>
            <person name="Montfort J."/>
            <person name="Robinson-Rechavi M."/>
            <person name="Bouchez O."/>
            <person name="Lampietro C."/>
            <person name="Lopez Roques C."/>
            <person name="Donnadieu C."/>
            <person name="Postlethwait J."/>
            <person name="Bobe J."/>
            <person name="Verreycken H."/>
            <person name="Guiguen Y."/>
        </authorList>
    </citation>
    <scope>NUCLEOTIDE SEQUENCE [LARGE SCALE GENOMIC DNA]</scope>
    <source>
        <strain evidence="10">Up_M1</strain>
        <tissue evidence="10">Testis</tissue>
    </source>
</reference>
<dbReference type="PROSITE" id="PS50188">
    <property type="entry name" value="B302_SPRY"/>
    <property type="match status" value="1"/>
</dbReference>
<dbReference type="Gene3D" id="3.80.10.10">
    <property type="entry name" value="Ribonuclease Inhibitor"/>
    <property type="match status" value="1"/>
</dbReference>
<evidence type="ECO:0000256" key="3">
    <source>
        <dbReference type="ARBA" id="ARBA00022614"/>
    </source>
</evidence>
<dbReference type="PROSITE" id="PS50837">
    <property type="entry name" value="NACHT"/>
    <property type="match status" value="1"/>
</dbReference>
<sequence>MSHSEEVKEIDPASKMSHSEEVKEIDPASEMSHSEEVKEIDPASKMSHSEEVKEIDPASEMSHSEEVKEIDPASKMSLSEEVKEIDPASKMSLSEEVKEIDPASKMSHSEEVKKIDPASKMSHSGHHNTKAKSSIHQERPASSVPSCVSMKSDRSMYDPIGFSKGDFSTEQRDKQMKPESNIISGQTDLTSIFSFLEQNIMTFIKKELKRFKTKLSSDLPEGFEGQRKDEEVVDCEDGKQESSAKEGALKITLHFLRNMNQEQLADTLEESELAVNYQHKHKSNLRKKFQCVFEGLAKQGNPTLLNEIYTELYITEGGSGEVNNEHEVRQIERTTRKKARPETAIKCNDIFKPLPGQDKPIRTVLTQGVAGIGKTVSVQKFILDWAEGKANQDIQFIFSLPFRELNLIIKEKHSLNQLLTDFSIESRISNYEKYSVVLIFDGLDECRLPLDFKNNECVCDVTESTSVDILLTNLIKGNLLPSALIWITSRPAAANQIPSGCVDQVTEVRGFNDPQKEEYFRKRFSDEDLASRIISHIKTSRSLHIMCHIPVFCWISAVVLEHMMSTEKTREMPMTLTEMYTHLVIYHMKQMNEKYPRKEETDPYWNKESILTLGKLAFQQLQKGNLIFYEDDLKECGLDINEASVYSGVCSQIFREECGLYQDKVYCFVHLSIQEFLAAVYVFLSFTNNNENLMVKPQLTSSIMSSWTSSLSSWTSSLSSWTIFYLFKEKSEVTFYKSAVDEALQSKTGHLDLFLRFLLGLSLKSNQKHLQRLLTKTISSSQSHKETVNYIKEKIRENPSSERCINLFHCLNELNDHSLVEEIQTYLRSGSLSRKELSPAQWSALVYVLLTSEEDIDVFDLKKYSTSEEGLLGMLPVVKTCRSALLSDCGITEKGCAALISALRSNPSHLKELDLSNNDLKDSGVKMISALLEDPQCRLETLRLSGCLVTEEGCASLVSALRSNPSHLKELDLSYNHPGDSGVTLLSAGLEDPTWRLEKLNMDHGGEWRLKSGLKKYICDLTLDPNTVHTKLCLSEENRKVTWSEKKQPYPDHPERFEDWEQGLCREGLTGRCYWEVEWSERWKGRWRGGWGGAYIAVTYKGFNGRGSGRLGYNDTSWSLYCYEDKYSAWHNSKMTDIPVPPSGSHRVGVYLDWPAGTLSFYRVSDTLTHLYTFNTTFTEPLYPGFYVDKDTSVSLCQLV</sequence>
<dbReference type="InterPro" id="IPR003877">
    <property type="entry name" value="SPRY_dom"/>
</dbReference>
<evidence type="ECO:0000256" key="2">
    <source>
        <dbReference type="ARBA" id="ARBA00022490"/>
    </source>
</evidence>
<dbReference type="SMART" id="SM00449">
    <property type="entry name" value="SPRY"/>
    <property type="match status" value="1"/>
</dbReference>
<dbReference type="SMART" id="SM00368">
    <property type="entry name" value="LRR_RI"/>
    <property type="match status" value="4"/>
</dbReference>
<keyword evidence="5" id="KW-0547">Nucleotide-binding</keyword>
<evidence type="ECO:0000313" key="10">
    <source>
        <dbReference type="EMBL" id="KAL0970620.1"/>
    </source>
</evidence>
<feature type="region of interest" description="Disordered" evidence="7">
    <location>
        <begin position="159"/>
        <end position="178"/>
    </location>
</feature>
<name>A0ABD0WG24_UMBPY</name>
<dbReference type="InterPro" id="IPR043136">
    <property type="entry name" value="B30.2/SPRY_sf"/>
</dbReference>
<keyword evidence="2" id="KW-0963">Cytoplasm</keyword>
<dbReference type="Pfam" id="PF05729">
    <property type="entry name" value="NACHT"/>
    <property type="match status" value="1"/>
</dbReference>
<dbReference type="InterPro" id="IPR029495">
    <property type="entry name" value="NACHT-assoc"/>
</dbReference>
<dbReference type="InterPro" id="IPR007111">
    <property type="entry name" value="NACHT_NTPase"/>
</dbReference>
<dbReference type="InterPro" id="IPR041075">
    <property type="entry name" value="NOD1/2_WH"/>
</dbReference>
<dbReference type="Proteomes" id="UP001557470">
    <property type="component" value="Unassembled WGS sequence"/>
</dbReference>
<evidence type="ECO:0000256" key="7">
    <source>
        <dbReference type="SAM" id="MobiDB-lite"/>
    </source>
</evidence>
<accession>A0ABD0WG24</accession>